<dbReference type="InterPro" id="IPR000843">
    <property type="entry name" value="HTH_LacI"/>
</dbReference>
<evidence type="ECO:0000313" key="6">
    <source>
        <dbReference type="Proteomes" id="UP001522868"/>
    </source>
</evidence>
<dbReference type="PROSITE" id="PS50932">
    <property type="entry name" value="HTH_LACI_2"/>
    <property type="match status" value="1"/>
</dbReference>
<feature type="domain" description="HTH lacI-type" evidence="4">
    <location>
        <begin position="17"/>
        <end position="72"/>
    </location>
</feature>
<dbReference type="Pfam" id="PF00356">
    <property type="entry name" value="LacI"/>
    <property type="match status" value="1"/>
</dbReference>
<evidence type="ECO:0000259" key="4">
    <source>
        <dbReference type="PROSITE" id="PS50932"/>
    </source>
</evidence>
<evidence type="ECO:0000256" key="1">
    <source>
        <dbReference type="ARBA" id="ARBA00023015"/>
    </source>
</evidence>
<dbReference type="PANTHER" id="PTHR30146">
    <property type="entry name" value="LACI-RELATED TRANSCRIPTIONAL REPRESSOR"/>
    <property type="match status" value="1"/>
</dbReference>
<keyword evidence="1" id="KW-0805">Transcription regulation</keyword>
<dbReference type="InterPro" id="IPR028082">
    <property type="entry name" value="Peripla_BP_I"/>
</dbReference>
<dbReference type="Gene3D" id="3.40.50.2300">
    <property type="match status" value="2"/>
</dbReference>
<dbReference type="EMBL" id="JALPTH010000011">
    <property type="protein sequence ID" value="MCK8678312.1"/>
    <property type="molecule type" value="Genomic_DNA"/>
</dbReference>
<dbReference type="SUPFAM" id="SSF53822">
    <property type="entry name" value="Periplasmic binding protein-like I"/>
    <property type="match status" value="1"/>
</dbReference>
<dbReference type="RefSeq" id="WP_248633929.1">
    <property type="nucleotide sequence ID" value="NZ_JALPTH010000011.1"/>
</dbReference>
<dbReference type="InterPro" id="IPR046335">
    <property type="entry name" value="LacI/GalR-like_sensor"/>
</dbReference>
<dbReference type="Pfam" id="PF13377">
    <property type="entry name" value="Peripla_BP_3"/>
    <property type="match status" value="1"/>
</dbReference>
<name>A0ABT0IAF6_9ACTN</name>
<dbReference type="Proteomes" id="UP001522868">
    <property type="component" value="Unassembled WGS sequence"/>
</dbReference>
<organism evidence="5 6">
    <name type="scientific">Streptomyces lichenis</name>
    <dbReference type="NCBI Taxonomy" id="2306967"/>
    <lineage>
        <taxon>Bacteria</taxon>
        <taxon>Bacillati</taxon>
        <taxon>Actinomycetota</taxon>
        <taxon>Actinomycetes</taxon>
        <taxon>Kitasatosporales</taxon>
        <taxon>Streptomycetaceae</taxon>
        <taxon>Streptomyces</taxon>
    </lineage>
</organism>
<dbReference type="PROSITE" id="PS00356">
    <property type="entry name" value="HTH_LACI_1"/>
    <property type="match status" value="1"/>
</dbReference>
<evidence type="ECO:0000256" key="2">
    <source>
        <dbReference type="ARBA" id="ARBA00023125"/>
    </source>
</evidence>
<proteinExistence type="predicted"/>
<gene>
    <name evidence="5" type="ORF">M1O15_13075</name>
</gene>
<dbReference type="InterPro" id="IPR010982">
    <property type="entry name" value="Lambda_DNA-bd_dom_sf"/>
</dbReference>
<dbReference type="CDD" id="cd06267">
    <property type="entry name" value="PBP1_LacI_sugar_binding-like"/>
    <property type="match status" value="1"/>
</dbReference>
<keyword evidence="2" id="KW-0238">DNA-binding</keyword>
<dbReference type="SMART" id="SM00354">
    <property type="entry name" value="HTH_LACI"/>
    <property type="match status" value="1"/>
</dbReference>
<protein>
    <submittedName>
        <fullName evidence="5">LacI family transcriptional regulator</fullName>
    </submittedName>
</protein>
<reference evidence="5 6" key="1">
    <citation type="submission" date="2022-04" db="EMBL/GenBank/DDBJ databases">
        <title>Streptomyces sp. nov. LCR6-01 isolated from Lichen of Dirinaria sp.</title>
        <authorList>
            <person name="Kanchanasin P."/>
            <person name="Tanasupawat S."/>
            <person name="Phongsopitanun W."/>
        </authorList>
    </citation>
    <scope>NUCLEOTIDE SEQUENCE [LARGE SCALE GENOMIC DNA]</scope>
    <source>
        <strain evidence="5 6">LCR6-01</strain>
    </source>
</reference>
<sequence length="353" mass="37988">MTALSGLRAVRRPVRRPTMADVAAEAHVSIKTVSRVVNRGPGVRPDTAERVRAAIERLGFRTTGPEARSRVHTVGLVVETLAGPFSAQIAAAVERETRLHGYNLITVSAERSAAPDRRLLHDLAARCVDGLIVVPAGEAARTESQVAGSGIPLVYLGRPARGAADAVLSDNQGGVRGAVEHLVAHGHRHIGFLGGAPPRWTARQRRDAFVHTHQALGLPGTPRVAMGPHTRDSLVHALRTWSRPTTSATVTAVIAGDNRVTLLALYVLRGLTRPVSLVGYDDIELADLIEPSMTVVHQDPAALGQKAAQQLFSRLRGDRTPPQTFVLPTRLIVRASSRRRPEADQEPGRNPER</sequence>
<evidence type="ECO:0000313" key="5">
    <source>
        <dbReference type="EMBL" id="MCK8678312.1"/>
    </source>
</evidence>
<keyword evidence="3" id="KW-0804">Transcription</keyword>
<dbReference type="CDD" id="cd01392">
    <property type="entry name" value="HTH_LacI"/>
    <property type="match status" value="1"/>
</dbReference>
<dbReference type="SUPFAM" id="SSF47413">
    <property type="entry name" value="lambda repressor-like DNA-binding domains"/>
    <property type="match status" value="1"/>
</dbReference>
<keyword evidence="6" id="KW-1185">Reference proteome</keyword>
<dbReference type="PANTHER" id="PTHR30146:SF109">
    <property type="entry name" value="HTH-TYPE TRANSCRIPTIONAL REGULATOR GALS"/>
    <property type="match status" value="1"/>
</dbReference>
<dbReference type="Gene3D" id="1.10.260.40">
    <property type="entry name" value="lambda repressor-like DNA-binding domains"/>
    <property type="match status" value="1"/>
</dbReference>
<evidence type="ECO:0000256" key="3">
    <source>
        <dbReference type="ARBA" id="ARBA00023163"/>
    </source>
</evidence>
<comment type="caution">
    <text evidence="5">The sequence shown here is derived from an EMBL/GenBank/DDBJ whole genome shotgun (WGS) entry which is preliminary data.</text>
</comment>
<accession>A0ABT0IAF6</accession>